<evidence type="ECO:0000256" key="1">
    <source>
        <dbReference type="SAM" id="SignalP"/>
    </source>
</evidence>
<evidence type="ECO:0000313" key="3">
    <source>
        <dbReference type="Proteomes" id="UP000604825"/>
    </source>
</evidence>
<accession>A0A811PVY5</accession>
<evidence type="ECO:0008006" key="4">
    <source>
        <dbReference type="Google" id="ProtNLM"/>
    </source>
</evidence>
<protein>
    <recommendedName>
        <fullName evidence="4">Secreted protein</fullName>
    </recommendedName>
</protein>
<sequence>MSMVLLGSATGALVRVVPAGVCDSQSTQAGPPAAYDGGAAASQPGVRATLIALRGRCGRDVRQPESAECRGAAKPAAPQPREEYILGLLRQCH</sequence>
<dbReference type="Proteomes" id="UP000604825">
    <property type="component" value="Unassembled WGS sequence"/>
</dbReference>
<keyword evidence="3" id="KW-1185">Reference proteome</keyword>
<organism evidence="2 3">
    <name type="scientific">Miscanthus lutarioriparius</name>
    <dbReference type="NCBI Taxonomy" id="422564"/>
    <lineage>
        <taxon>Eukaryota</taxon>
        <taxon>Viridiplantae</taxon>
        <taxon>Streptophyta</taxon>
        <taxon>Embryophyta</taxon>
        <taxon>Tracheophyta</taxon>
        <taxon>Spermatophyta</taxon>
        <taxon>Magnoliopsida</taxon>
        <taxon>Liliopsida</taxon>
        <taxon>Poales</taxon>
        <taxon>Poaceae</taxon>
        <taxon>PACMAD clade</taxon>
        <taxon>Panicoideae</taxon>
        <taxon>Andropogonodae</taxon>
        <taxon>Andropogoneae</taxon>
        <taxon>Saccharinae</taxon>
        <taxon>Miscanthus</taxon>
    </lineage>
</organism>
<evidence type="ECO:0000313" key="2">
    <source>
        <dbReference type="EMBL" id="CAD6250575.1"/>
    </source>
</evidence>
<comment type="caution">
    <text evidence="2">The sequence shown here is derived from an EMBL/GenBank/DDBJ whole genome shotgun (WGS) entry which is preliminary data.</text>
</comment>
<keyword evidence="1" id="KW-0732">Signal</keyword>
<name>A0A811PVY5_9POAL</name>
<reference evidence="2" key="1">
    <citation type="submission" date="2020-10" db="EMBL/GenBank/DDBJ databases">
        <authorList>
            <person name="Han B."/>
            <person name="Lu T."/>
            <person name="Zhao Q."/>
            <person name="Huang X."/>
            <person name="Zhao Y."/>
        </authorList>
    </citation>
    <scope>NUCLEOTIDE SEQUENCE</scope>
</reference>
<dbReference type="EMBL" id="CAJGYO010000008">
    <property type="protein sequence ID" value="CAD6250575.1"/>
    <property type="molecule type" value="Genomic_DNA"/>
</dbReference>
<proteinExistence type="predicted"/>
<feature type="chain" id="PRO_5032452001" description="Secreted protein" evidence="1">
    <location>
        <begin position="20"/>
        <end position="93"/>
    </location>
</feature>
<gene>
    <name evidence="2" type="ORF">NCGR_LOCUS34353</name>
</gene>
<feature type="signal peptide" evidence="1">
    <location>
        <begin position="1"/>
        <end position="19"/>
    </location>
</feature>
<dbReference type="AlphaFoldDB" id="A0A811PVY5"/>